<reference evidence="9" key="1">
    <citation type="journal article" date="2022" name="Cell">
        <title>Repeat-based holocentromeres influence genome architecture and karyotype evolution.</title>
        <authorList>
            <person name="Hofstatter P.G."/>
            <person name="Thangavel G."/>
            <person name="Lux T."/>
            <person name="Neumann P."/>
            <person name="Vondrak T."/>
            <person name="Novak P."/>
            <person name="Zhang M."/>
            <person name="Costa L."/>
            <person name="Castellani M."/>
            <person name="Scott A."/>
            <person name="Toegelov H."/>
            <person name="Fuchs J."/>
            <person name="Mata-Sucre Y."/>
            <person name="Dias Y."/>
            <person name="Vanzela A.L.L."/>
            <person name="Huettel B."/>
            <person name="Almeida C.C.S."/>
            <person name="Simkova H."/>
            <person name="Souza G."/>
            <person name="Pedrosa-Harand A."/>
            <person name="Macas J."/>
            <person name="Mayer K.F.X."/>
            <person name="Houben A."/>
            <person name="Marques A."/>
        </authorList>
    </citation>
    <scope>NUCLEOTIDE SEQUENCE</scope>
    <source>
        <strain evidence="9">RhyBre1mFocal</strain>
    </source>
</reference>
<feature type="coiled-coil region" evidence="7">
    <location>
        <begin position="279"/>
        <end position="313"/>
    </location>
</feature>
<evidence type="ECO:0000256" key="5">
    <source>
        <dbReference type="ARBA" id="ARBA00023163"/>
    </source>
</evidence>
<name>A0A9Q0CZN1_9POAL</name>
<dbReference type="InterPro" id="IPR001005">
    <property type="entry name" value="SANT/Myb"/>
</dbReference>
<dbReference type="PANTHER" id="PTHR21654:SF107">
    <property type="entry name" value="TRIHELIX TRANSCRIPTION FACTOR PTL-LIKE"/>
    <property type="match status" value="1"/>
</dbReference>
<dbReference type="Gene3D" id="1.10.10.60">
    <property type="entry name" value="Homeodomain-like"/>
    <property type="match status" value="1"/>
</dbReference>
<gene>
    <name evidence="9" type="ORF">LUZ63_002912</name>
</gene>
<evidence type="ECO:0000256" key="6">
    <source>
        <dbReference type="ARBA" id="ARBA00023242"/>
    </source>
</evidence>
<keyword evidence="5" id="KW-0804">Transcription</keyword>
<keyword evidence="7" id="KW-0175">Coiled coil</keyword>
<evidence type="ECO:0000256" key="1">
    <source>
        <dbReference type="ARBA" id="ARBA00004123"/>
    </source>
</evidence>
<dbReference type="EMBL" id="JAMQYH010000001">
    <property type="protein sequence ID" value="KAJ1703133.1"/>
    <property type="molecule type" value="Genomic_DNA"/>
</dbReference>
<evidence type="ECO:0000256" key="2">
    <source>
        <dbReference type="ARBA" id="ARBA00022737"/>
    </source>
</evidence>
<keyword evidence="6" id="KW-0539">Nucleus</keyword>
<keyword evidence="4" id="KW-0238">DNA-binding</keyword>
<dbReference type="InterPro" id="IPR044822">
    <property type="entry name" value="Myb_DNA-bind_4"/>
</dbReference>
<organism evidence="9 10">
    <name type="scientific">Rhynchospora breviuscula</name>
    <dbReference type="NCBI Taxonomy" id="2022672"/>
    <lineage>
        <taxon>Eukaryota</taxon>
        <taxon>Viridiplantae</taxon>
        <taxon>Streptophyta</taxon>
        <taxon>Embryophyta</taxon>
        <taxon>Tracheophyta</taxon>
        <taxon>Spermatophyta</taxon>
        <taxon>Magnoliopsida</taxon>
        <taxon>Liliopsida</taxon>
        <taxon>Poales</taxon>
        <taxon>Cyperaceae</taxon>
        <taxon>Cyperoideae</taxon>
        <taxon>Rhynchosporeae</taxon>
        <taxon>Rhynchospora</taxon>
    </lineage>
</organism>
<evidence type="ECO:0000313" key="10">
    <source>
        <dbReference type="Proteomes" id="UP001151287"/>
    </source>
</evidence>
<keyword evidence="2" id="KW-0677">Repeat</keyword>
<keyword evidence="10" id="KW-1185">Reference proteome</keyword>
<comment type="subcellular location">
    <subcellularLocation>
        <location evidence="1">Nucleus</location>
    </subcellularLocation>
</comment>
<proteinExistence type="predicted"/>
<accession>A0A9Q0CZN1</accession>
<dbReference type="GO" id="GO:0005634">
    <property type="term" value="C:nucleus"/>
    <property type="evidence" value="ECO:0007669"/>
    <property type="project" value="UniProtKB-SubCell"/>
</dbReference>
<dbReference type="PANTHER" id="PTHR21654">
    <property type="entry name" value="FI21293P1"/>
    <property type="match status" value="1"/>
</dbReference>
<dbReference type="Pfam" id="PF13837">
    <property type="entry name" value="Myb_DNA-bind_4"/>
    <property type="match status" value="1"/>
</dbReference>
<dbReference type="PROSITE" id="PS50090">
    <property type="entry name" value="MYB_LIKE"/>
    <property type="match status" value="1"/>
</dbReference>
<comment type="caution">
    <text evidence="9">The sequence shown here is derived from an EMBL/GenBank/DDBJ whole genome shotgun (WGS) entry which is preliminary data.</text>
</comment>
<evidence type="ECO:0000256" key="7">
    <source>
        <dbReference type="SAM" id="Coils"/>
    </source>
</evidence>
<dbReference type="FunFam" id="1.10.10.60:FF:000061">
    <property type="entry name" value="Trihelix transcription factor GT-2"/>
    <property type="match status" value="1"/>
</dbReference>
<protein>
    <recommendedName>
        <fullName evidence="8">Myb-like domain-containing protein</fullName>
    </recommendedName>
</protein>
<evidence type="ECO:0000256" key="3">
    <source>
        <dbReference type="ARBA" id="ARBA00023015"/>
    </source>
</evidence>
<dbReference type="GO" id="GO:0006355">
    <property type="term" value="P:regulation of DNA-templated transcription"/>
    <property type="evidence" value="ECO:0007669"/>
    <property type="project" value="UniProtKB-ARBA"/>
</dbReference>
<dbReference type="OrthoDB" id="648724at2759"/>
<dbReference type="CDD" id="cd12203">
    <property type="entry name" value="GT1"/>
    <property type="match status" value="1"/>
</dbReference>
<evidence type="ECO:0000313" key="9">
    <source>
        <dbReference type="EMBL" id="KAJ1703133.1"/>
    </source>
</evidence>
<dbReference type="AlphaFoldDB" id="A0A9Q0CZN1"/>
<evidence type="ECO:0000259" key="8">
    <source>
        <dbReference type="PROSITE" id="PS50090"/>
    </source>
</evidence>
<keyword evidence="3" id="KW-0805">Transcription regulation</keyword>
<feature type="domain" description="Myb-like" evidence="8">
    <location>
        <begin position="91"/>
        <end position="150"/>
    </location>
</feature>
<evidence type="ECO:0000256" key="4">
    <source>
        <dbReference type="ARBA" id="ARBA00023125"/>
    </source>
</evidence>
<sequence length="364" mass="42002">MNYRSDKFCLPHQRLTSGGETCMATASDVSGYFASGFANNPAQLRMSPCTTGVTVNNSIGNYHSERMMKQAVPVANNSAMFAGEEGDGSGGRWPRQETLTLLEVRARLNNRFRQAAQKAPLWDEVSRIMAGEYGYNRSGKKCKEKLENLYKYYKKTKQGKIGKHDGRHYRFFRQLDALYGEQGNEDLPIATQTKGGSKILFSGQNHGMHKVRTSALNSLQSPSICEGLEFSWSISTDLDCSSSEEDQIQDDEDLRLQGRRNSEESSLRELVEMQIRRLLEMQETWLDKILKRIEQLENERVSREEEWRRQEATRFELNQHMWNTEQARIKARDDIFIQALERISRDREGMKFSESRKCNLIEHT</sequence>
<dbReference type="Proteomes" id="UP001151287">
    <property type="component" value="Unassembled WGS sequence"/>
</dbReference>
<dbReference type="GO" id="GO:0003677">
    <property type="term" value="F:DNA binding"/>
    <property type="evidence" value="ECO:0007669"/>
    <property type="project" value="UniProtKB-KW"/>
</dbReference>